<comment type="caution">
    <text evidence="2">The sequence shown here is derived from an EMBL/GenBank/DDBJ whole genome shotgun (WGS) entry which is preliminary data.</text>
</comment>
<dbReference type="EMBL" id="JAFMPT010000002">
    <property type="protein sequence ID" value="MCC1483268.1"/>
    <property type="molecule type" value="Genomic_DNA"/>
</dbReference>
<name>A0ABS8EJD8_9FLAO</name>
<evidence type="ECO:0000313" key="2">
    <source>
        <dbReference type="EMBL" id="MCC1483268.1"/>
    </source>
</evidence>
<gene>
    <name evidence="2" type="ORF">J1C55_01585</name>
</gene>
<sequence length="105" mass="12131">MLYLLFMQKIYKHKIAVFFTIFFMAIIAAPTIISSIDDSVDISGFYGLTEEEESESFKLVFENLSEDIENCLVVQTKENQIVYTYKTYPKPHLNLISPPPENINV</sequence>
<accession>A0ABS8EJD8</accession>
<proteinExistence type="predicted"/>
<reference evidence="3" key="2">
    <citation type="submission" date="2023-07" db="EMBL/GenBank/DDBJ databases">
        <title>Genome of Winogradskyella sp. E313.</title>
        <authorList>
            <person name="Zhou Y."/>
        </authorList>
    </citation>
    <scope>NUCLEOTIDE SEQUENCE [LARGE SCALE GENOMIC DNA]</scope>
    <source>
        <strain evidence="3">E313</strain>
    </source>
</reference>
<keyword evidence="1" id="KW-1133">Transmembrane helix</keyword>
<protein>
    <submittedName>
        <fullName evidence="2">Uncharacterized protein</fullName>
    </submittedName>
</protein>
<keyword evidence="3" id="KW-1185">Reference proteome</keyword>
<organism evidence="2 3">
    <name type="scientific">Winogradskyella immobilis</name>
    <dbReference type="NCBI Taxonomy" id="2816852"/>
    <lineage>
        <taxon>Bacteria</taxon>
        <taxon>Pseudomonadati</taxon>
        <taxon>Bacteroidota</taxon>
        <taxon>Flavobacteriia</taxon>
        <taxon>Flavobacteriales</taxon>
        <taxon>Flavobacteriaceae</taxon>
        <taxon>Winogradskyella</taxon>
    </lineage>
</organism>
<dbReference type="Proteomes" id="UP000778797">
    <property type="component" value="Unassembled WGS sequence"/>
</dbReference>
<keyword evidence="1" id="KW-0812">Transmembrane</keyword>
<feature type="transmembrane region" description="Helical" evidence="1">
    <location>
        <begin position="15"/>
        <end position="33"/>
    </location>
</feature>
<reference evidence="3" key="1">
    <citation type="submission" date="2021-03" db="EMBL/GenBank/DDBJ databases">
        <title>Genome of Cognatishimia sp. F0-27.</title>
        <authorList>
            <person name="Ping X."/>
        </authorList>
    </citation>
    <scope>NUCLEOTIDE SEQUENCE [LARGE SCALE GENOMIC DNA]</scope>
    <source>
        <strain evidence="3">E313</strain>
    </source>
</reference>
<evidence type="ECO:0000256" key="1">
    <source>
        <dbReference type="SAM" id="Phobius"/>
    </source>
</evidence>
<evidence type="ECO:0000313" key="3">
    <source>
        <dbReference type="Proteomes" id="UP000778797"/>
    </source>
</evidence>
<keyword evidence="1" id="KW-0472">Membrane</keyword>